<dbReference type="PANTHER" id="PTHR47840:SF1">
    <property type="entry name" value="ZN(II)2CYS6 TRANSCRIPTION FACTOR (EUROFUNG)"/>
    <property type="match status" value="1"/>
</dbReference>
<dbReference type="RefSeq" id="XP_056550298.1">
    <property type="nucleotide sequence ID" value="XM_056704338.1"/>
</dbReference>
<feature type="region of interest" description="Disordered" evidence="6">
    <location>
        <begin position="1"/>
        <end position="20"/>
    </location>
</feature>
<feature type="compositionally biased region" description="Polar residues" evidence="6">
    <location>
        <begin position="97"/>
        <end position="108"/>
    </location>
</feature>
<evidence type="ECO:0000256" key="3">
    <source>
        <dbReference type="ARBA" id="ARBA00023125"/>
    </source>
</evidence>
<evidence type="ECO:0000256" key="4">
    <source>
        <dbReference type="ARBA" id="ARBA00023163"/>
    </source>
</evidence>
<dbReference type="Proteomes" id="UP001147782">
    <property type="component" value="Unassembled WGS sequence"/>
</dbReference>
<keyword evidence="1" id="KW-0479">Metal-binding</keyword>
<dbReference type="CDD" id="cd00067">
    <property type="entry name" value="GAL4"/>
    <property type="match status" value="1"/>
</dbReference>
<comment type="caution">
    <text evidence="8">The sequence shown here is derived from an EMBL/GenBank/DDBJ whole genome shotgun (WGS) entry which is preliminary data.</text>
</comment>
<dbReference type="GO" id="GO:0006351">
    <property type="term" value="P:DNA-templated transcription"/>
    <property type="evidence" value="ECO:0007669"/>
    <property type="project" value="InterPro"/>
</dbReference>
<organism evidence="8 9">
    <name type="scientific">Penicillium cataractarum</name>
    <dbReference type="NCBI Taxonomy" id="2100454"/>
    <lineage>
        <taxon>Eukaryota</taxon>
        <taxon>Fungi</taxon>
        <taxon>Dikarya</taxon>
        <taxon>Ascomycota</taxon>
        <taxon>Pezizomycotina</taxon>
        <taxon>Eurotiomycetes</taxon>
        <taxon>Eurotiomycetidae</taxon>
        <taxon>Eurotiales</taxon>
        <taxon>Aspergillaceae</taxon>
        <taxon>Penicillium</taxon>
    </lineage>
</organism>
<dbReference type="GeneID" id="81443517"/>
<dbReference type="GO" id="GO:0003677">
    <property type="term" value="F:DNA binding"/>
    <property type="evidence" value="ECO:0007669"/>
    <property type="project" value="UniProtKB-KW"/>
</dbReference>
<dbReference type="Pfam" id="PF00172">
    <property type="entry name" value="Zn_clus"/>
    <property type="match status" value="1"/>
</dbReference>
<feature type="compositionally biased region" description="Low complexity" evidence="6">
    <location>
        <begin position="644"/>
        <end position="656"/>
    </location>
</feature>
<sequence>MDIWGESNGPPRKKMRKGTKSCVECRRRKIRCTYHPDRPDTCNECRLRGSTCIDQEHSSDDPGSAPGSTQGDQRYSLRERVAHLETVVQELSKRLDQQSSNNAPSRNLPQAEVTPPATESDQLGPSSDQIQNAPVMQLFDNYLLSRREDSDSNDRFAGAKDTSPKARAARAELLSLLPPTSDIRMVIAETSHLWCIWDEHFPDLLTQFDFPSELSESTVAPAEIAKAVVCLAISVIHLLPEFSFGALQHPLDPQEFAARCTGVVDRLVVRDDDFAATLPGIEVQMLLSKYHMNEGRLRKAWLVNRRAIEFAHLAGMHLSTRNPRPADTLFERRLRIWCSLTTADRSLSLILGLPYGVSESFFQPQIERRLSMGISAAEQYMLRIGVITGHMVDRNQNPADMCLETTLKLDQELMDAWRALPNSFYGTAPGPNEQREQFHARIPLQFMPKVLRALLHMPFLLKYPHDQRFSFCHREAIQSARDALVLYKVLRSMTRSYLCKMIDFFAFTMSMLLIVHLHGHADESPVPHNQKDEQDWKLVGEVVEILGQAATERGGSVAAESANILGAIFHTRSQIHRNWPSSATCKVTVPYFGTITVGAGTKLLRPQNNQGQDETAPKLVPSADSSYKPSPSQLYTPPLSDPDGTSTTNTSGTSNTQSPVFATESTSGYPIQPLSQGEDVSNTTFAGIESNTFTGLFDDFGQFTWPNPAVDLGLDYGWNLNWSE</sequence>
<reference evidence="8" key="2">
    <citation type="journal article" date="2023" name="IMA Fungus">
        <title>Comparative genomic study of the Penicillium genus elucidates a diverse pangenome and 15 lateral gene transfer events.</title>
        <authorList>
            <person name="Petersen C."/>
            <person name="Sorensen T."/>
            <person name="Nielsen M.R."/>
            <person name="Sondergaard T.E."/>
            <person name="Sorensen J.L."/>
            <person name="Fitzpatrick D.A."/>
            <person name="Frisvad J.C."/>
            <person name="Nielsen K.L."/>
        </authorList>
    </citation>
    <scope>NUCLEOTIDE SEQUENCE</scope>
    <source>
        <strain evidence="8">IBT 29864</strain>
    </source>
</reference>
<evidence type="ECO:0000256" key="5">
    <source>
        <dbReference type="ARBA" id="ARBA00023242"/>
    </source>
</evidence>
<feature type="compositionally biased region" description="Polar residues" evidence="6">
    <location>
        <begin position="657"/>
        <end position="678"/>
    </location>
</feature>
<dbReference type="EMBL" id="JAPZBS010000009">
    <property type="protein sequence ID" value="KAJ5359012.1"/>
    <property type="molecule type" value="Genomic_DNA"/>
</dbReference>
<evidence type="ECO:0000313" key="8">
    <source>
        <dbReference type="EMBL" id="KAJ5359012.1"/>
    </source>
</evidence>
<dbReference type="InterPro" id="IPR036864">
    <property type="entry name" value="Zn2-C6_fun-type_DNA-bd_sf"/>
</dbReference>
<feature type="domain" description="Zn(2)-C6 fungal-type" evidence="7">
    <location>
        <begin position="21"/>
        <end position="52"/>
    </location>
</feature>
<keyword evidence="4" id="KW-0804">Transcription</keyword>
<dbReference type="AlphaFoldDB" id="A0A9W9RFG5"/>
<evidence type="ECO:0000256" key="1">
    <source>
        <dbReference type="ARBA" id="ARBA00022723"/>
    </source>
</evidence>
<dbReference type="GO" id="GO:0000981">
    <property type="term" value="F:DNA-binding transcription factor activity, RNA polymerase II-specific"/>
    <property type="evidence" value="ECO:0007669"/>
    <property type="project" value="InterPro"/>
</dbReference>
<reference evidence="8" key="1">
    <citation type="submission" date="2022-11" db="EMBL/GenBank/DDBJ databases">
        <authorList>
            <person name="Petersen C."/>
        </authorList>
    </citation>
    <scope>NUCLEOTIDE SEQUENCE</scope>
    <source>
        <strain evidence="8">IBT 29864</strain>
    </source>
</reference>
<dbReference type="OrthoDB" id="6509908at2759"/>
<keyword evidence="2" id="KW-0805">Transcription regulation</keyword>
<dbReference type="GO" id="GO:0008270">
    <property type="term" value="F:zinc ion binding"/>
    <property type="evidence" value="ECO:0007669"/>
    <property type="project" value="InterPro"/>
</dbReference>
<dbReference type="InterPro" id="IPR001138">
    <property type="entry name" value="Zn2Cys6_DnaBD"/>
</dbReference>
<feature type="compositionally biased region" description="Polar residues" evidence="6">
    <location>
        <begin position="623"/>
        <end position="635"/>
    </location>
</feature>
<dbReference type="InterPro" id="IPR007219">
    <property type="entry name" value="XnlR_reg_dom"/>
</dbReference>
<evidence type="ECO:0000256" key="2">
    <source>
        <dbReference type="ARBA" id="ARBA00023015"/>
    </source>
</evidence>
<dbReference type="Pfam" id="PF04082">
    <property type="entry name" value="Fungal_trans"/>
    <property type="match status" value="1"/>
</dbReference>
<feature type="region of interest" description="Disordered" evidence="6">
    <location>
        <begin position="604"/>
        <end position="678"/>
    </location>
</feature>
<protein>
    <recommendedName>
        <fullName evidence="7">Zn(2)-C6 fungal-type domain-containing protein</fullName>
    </recommendedName>
</protein>
<dbReference type="PROSITE" id="PS00463">
    <property type="entry name" value="ZN2_CY6_FUNGAL_1"/>
    <property type="match status" value="1"/>
</dbReference>
<dbReference type="CDD" id="cd12148">
    <property type="entry name" value="fungal_TF_MHR"/>
    <property type="match status" value="1"/>
</dbReference>
<feature type="region of interest" description="Disordered" evidence="6">
    <location>
        <begin position="53"/>
        <end position="74"/>
    </location>
</feature>
<dbReference type="PANTHER" id="PTHR47840">
    <property type="entry name" value="ZN(II)2CYS6 TRANSCRIPTION FACTOR (EUROFUNG)-RELATED"/>
    <property type="match status" value="1"/>
</dbReference>
<keyword evidence="3" id="KW-0238">DNA-binding</keyword>
<feature type="compositionally biased region" description="Polar residues" evidence="6">
    <location>
        <begin position="117"/>
        <end position="131"/>
    </location>
</feature>
<accession>A0A9W9RFG5</accession>
<dbReference type="Gene3D" id="4.10.240.10">
    <property type="entry name" value="Zn(2)-C6 fungal-type DNA-binding domain"/>
    <property type="match status" value="1"/>
</dbReference>
<dbReference type="SMART" id="SM00066">
    <property type="entry name" value="GAL4"/>
    <property type="match status" value="1"/>
</dbReference>
<proteinExistence type="predicted"/>
<keyword evidence="5" id="KW-0539">Nucleus</keyword>
<evidence type="ECO:0000259" key="7">
    <source>
        <dbReference type="PROSITE" id="PS50048"/>
    </source>
</evidence>
<evidence type="ECO:0000256" key="6">
    <source>
        <dbReference type="SAM" id="MobiDB-lite"/>
    </source>
</evidence>
<gene>
    <name evidence="8" type="ORF">N7496_011425</name>
</gene>
<dbReference type="SUPFAM" id="SSF57701">
    <property type="entry name" value="Zn2/Cys6 DNA-binding domain"/>
    <property type="match status" value="1"/>
</dbReference>
<evidence type="ECO:0000313" key="9">
    <source>
        <dbReference type="Proteomes" id="UP001147782"/>
    </source>
</evidence>
<dbReference type="PROSITE" id="PS50048">
    <property type="entry name" value="ZN2_CY6_FUNGAL_2"/>
    <property type="match status" value="1"/>
</dbReference>
<feature type="region of interest" description="Disordered" evidence="6">
    <location>
        <begin position="93"/>
        <end position="131"/>
    </location>
</feature>
<keyword evidence="9" id="KW-1185">Reference proteome</keyword>
<name>A0A9W9RFG5_9EURO</name>